<dbReference type="Proteomes" id="UP001201873">
    <property type="component" value="Unassembled WGS sequence"/>
</dbReference>
<dbReference type="Gene3D" id="1.10.10.10">
    <property type="entry name" value="Winged helix-like DNA-binding domain superfamily/Winged helix DNA-binding domain"/>
    <property type="match status" value="1"/>
</dbReference>
<evidence type="ECO:0000259" key="5">
    <source>
        <dbReference type="PROSITE" id="PS50043"/>
    </source>
</evidence>
<organism evidence="6 7">
    <name type="scientific">Frankia umida</name>
    <dbReference type="NCBI Taxonomy" id="573489"/>
    <lineage>
        <taxon>Bacteria</taxon>
        <taxon>Bacillati</taxon>
        <taxon>Actinomycetota</taxon>
        <taxon>Actinomycetes</taxon>
        <taxon>Frankiales</taxon>
        <taxon>Frankiaceae</taxon>
        <taxon>Frankia</taxon>
    </lineage>
</organism>
<dbReference type="PRINTS" id="PR00038">
    <property type="entry name" value="HTHLUXR"/>
</dbReference>
<evidence type="ECO:0000256" key="2">
    <source>
        <dbReference type="ARBA" id="ARBA00023125"/>
    </source>
</evidence>
<dbReference type="RefSeq" id="WP_248815588.1">
    <property type="nucleotide sequence ID" value="NZ_JALKFT010000004.1"/>
</dbReference>
<evidence type="ECO:0000256" key="4">
    <source>
        <dbReference type="SAM" id="MobiDB-lite"/>
    </source>
</evidence>
<dbReference type="PANTHER" id="PTHR44688:SF16">
    <property type="entry name" value="DNA-BINDING TRANSCRIPTIONAL ACTIVATOR DEVR_DOSR"/>
    <property type="match status" value="1"/>
</dbReference>
<dbReference type="InterPro" id="IPR000792">
    <property type="entry name" value="Tscrpt_reg_LuxR_C"/>
</dbReference>
<dbReference type="SMART" id="SM00421">
    <property type="entry name" value="HTH_LUXR"/>
    <property type="match status" value="1"/>
</dbReference>
<keyword evidence="3" id="KW-0804">Transcription</keyword>
<name>A0ABT0JW58_9ACTN</name>
<feature type="domain" description="HTH luxR-type" evidence="5">
    <location>
        <begin position="87"/>
        <end position="152"/>
    </location>
</feature>
<dbReference type="EMBL" id="JALKFT010000004">
    <property type="protein sequence ID" value="MCK9875253.1"/>
    <property type="molecule type" value="Genomic_DNA"/>
</dbReference>
<keyword evidence="2" id="KW-0238">DNA-binding</keyword>
<dbReference type="PROSITE" id="PS50043">
    <property type="entry name" value="HTH_LUXR_2"/>
    <property type="match status" value="1"/>
</dbReference>
<dbReference type="InterPro" id="IPR036388">
    <property type="entry name" value="WH-like_DNA-bd_sf"/>
</dbReference>
<sequence>MAPVVSDPAAIHARPPRAMSAAGFDRASGPLTADELPTDARSQKERVRLAQLELLELSAQLTTPHLRRRILRIYSLLRTEPTAPTPAKPPPFRLTLREMEVLTLVATGCSNGEAAEQLTIQAETVKTYMRSIMRKMGVRNRTAAVHTARQIGLLD</sequence>
<gene>
    <name evidence="6" type="ORF">MXD59_05565</name>
</gene>
<dbReference type="SUPFAM" id="SSF46894">
    <property type="entry name" value="C-terminal effector domain of the bipartite response regulators"/>
    <property type="match status" value="1"/>
</dbReference>
<dbReference type="CDD" id="cd06170">
    <property type="entry name" value="LuxR_C_like"/>
    <property type="match status" value="1"/>
</dbReference>
<keyword evidence="1" id="KW-0805">Transcription regulation</keyword>
<keyword evidence="7" id="KW-1185">Reference proteome</keyword>
<dbReference type="PANTHER" id="PTHR44688">
    <property type="entry name" value="DNA-BINDING TRANSCRIPTIONAL ACTIVATOR DEVR_DOSR"/>
    <property type="match status" value="1"/>
</dbReference>
<evidence type="ECO:0000313" key="6">
    <source>
        <dbReference type="EMBL" id="MCK9875253.1"/>
    </source>
</evidence>
<feature type="region of interest" description="Disordered" evidence="4">
    <location>
        <begin position="1"/>
        <end position="25"/>
    </location>
</feature>
<protein>
    <submittedName>
        <fullName evidence="6">LuxR C-terminal-related transcriptional regulator</fullName>
    </submittedName>
</protein>
<dbReference type="Pfam" id="PF00196">
    <property type="entry name" value="GerE"/>
    <property type="match status" value="1"/>
</dbReference>
<evidence type="ECO:0000256" key="1">
    <source>
        <dbReference type="ARBA" id="ARBA00023015"/>
    </source>
</evidence>
<accession>A0ABT0JW58</accession>
<dbReference type="InterPro" id="IPR016032">
    <property type="entry name" value="Sig_transdc_resp-reg_C-effctor"/>
</dbReference>
<comment type="caution">
    <text evidence="6">The sequence shown here is derived from an EMBL/GenBank/DDBJ whole genome shotgun (WGS) entry which is preliminary data.</text>
</comment>
<reference evidence="6 7" key="1">
    <citation type="submission" date="2022-04" db="EMBL/GenBank/DDBJ databases">
        <title>Genome diversity in the genus Frankia.</title>
        <authorList>
            <person name="Carlos-Shanley C."/>
            <person name="Hahn D."/>
        </authorList>
    </citation>
    <scope>NUCLEOTIDE SEQUENCE [LARGE SCALE GENOMIC DNA]</scope>
    <source>
        <strain evidence="6 7">Ag45/Mut15</strain>
    </source>
</reference>
<proteinExistence type="predicted"/>
<evidence type="ECO:0000313" key="7">
    <source>
        <dbReference type="Proteomes" id="UP001201873"/>
    </source>
</evidence>
<evidence type="ECO:0000256" key="3">
    <source>
        <dbReference type="ARBA" id="ARBA00023163"/>
    </source>
</evidence>